<feature type="transmembrane region" description="Helical" evidence="2">
    <location>
        <begin position="174"/>
        <end position="192"/>
    </location>
</feature>
<dbReference type="Proteomes" id="UP001465755">
    <property type="component" value="Unassembled WGS sequence"/>
</dbReference>
<organism evidence="4 5">
    <name type="scientific">Symbiochloris irregularis</name>
    <dbReference type="NCBI Taxonomy" id="706552"/>
    <lineage>
        <taxon>Eukaryota</taxon>
        <taxon>Viridiplantae</taxon>
        <taxon>Chlorophyta</taxon>
        <taxon>core chlorophytes</taxon>
        <taxon>Trebouxiophyceae</taxon>
        <taxon>Trebouxiales</taxon>
        <taxon>Trebouxiaceae</taxon>
        <taxon>Symbiochloris</taxon>
    </lineage>
</organism>
<dbReference type="CDD" id="cd03507">
    <property type="entry name" value="Delta12-FADS-like"/>
    <property type="match status" value="1"/>
</dbReference>
<dbReference type="GO" id="GO:0006629">
    <property type="term" value="P:lipid metabolic process"/>
    <property type="evidence" value="ECO:0007669"/>
    <property type="project" value="InterPro"/>
</dbReference>
<evidence type="ECO:0000256" key="2">
    <source>
        <dbReference type="SAM" id="Phobius"/>
    </source>
</evidence>
<proteinExistence type="predicted"/>
<feature type="transmembrane region" description="Helical" evidence="2">
    <location>
        <begin position="147"/>
        <end position="168"/>
    </location>
</feature>
<dbReference type="AlphaFoldDB" id="A0AAW1P3Q2"/>
<keyword evidence="5" id="KW-1185">Reference proteome</keyword>
<keyword evidence="2" id="KW-0812">Transmembrane</keyword>
<evidence type="ECO:0000313" key="4">
    <source>
        <dbReference type="EMBL" id="KAK9803546.1"/>
    </source>
</evidence>
<accession>A0AAW1P3Q2</accession>
<dbReference type="GO" id="GO:0016491">
    <property type="term" value="F:oxidoreductase activity"/>
    <property type="evidence" value="ECO:0007669"/>
    <property type="project" value="InterPro"/>
</dbReference>
<keyword evidence="2" id="KW-0472">Membrane</keyword>
<keyword evidence="2" id="KW-1133">Transmembrane helix</keyword>
<evidence type="ECO:0000313" key="5">
    <source>
        <dbReference type="Proteomes" id="UP001465755"/>
    </source>
</evidence>
<reference evidence="4 5" key="1">
    <citation type="journal article" date="2024" name="Nat. Commun.">
        <title>Phylogenomics reveals the evolutionary origins of lichenization in chlorophyte algae.</title>
        <authorList>
            <person name="Puginier C."/>
            <person name="Libourel C."/>
            <person name="Otte J."/>
            <person name="Skaloud P."/>
            <person name="Haon M."/>
            <person name="Grisel S."/>
            <person name="Petersen M."/>
            <person name="Berrin J.G."/>
            <person name="Delaux P.M."/>
            <person name="Dal Grande F."/>
            <person name="Keller J."/>
        </authorList>
    </citation>
    <scope>NUCLEOTIDE SEQUENCE [LARGE SCALE GENOMIC DNA]</scope>
    <source>
        <strain evidence="4 5">SAG 2036</strain>
    </source>
</reference>
<dbReference type="EMBL" id="JALJOQ010000058">
    <property type="protein sequence ID" value="KAK9803546.1"/>
    <property type="molecule type" value="Genomic_DNA"/>
</dbReference>
<evidence type="ECO:0000259" key="3">
    <source>
        <dbReference type="Pfam" id="PF00487"/>
    </source>
</evidence>
<dbReference type="PANTHER" id="PTHR32100">
    <property type="entry name" value="OMEGA-6 FATTY ACID DESATURASE, CHLOROPLASTIC"/>
    <property type="match status" value="1"/>
</dbReference>
<feature type="region of interest" description="Disordered" evidence="1">
    <location>
        <begin position="71"/>
        <end position="100"/>
    </location>
</feature>
<dbReference type="Pfam" id="PF00487">
    <property type="entry name" value="FA_desaturase"/>
    <property type="match status" value="1"/>
</dbReference>
<dbReference type="InterPro" id="IPR012171">
    <property type="entry name" value="Fatty_acid_desaturase"/>
</dbReference>
<sequence>MTTLLHLTSTCAGPTQARQVTAGHAALPRRQQHRVCSEGCCCFAQRSRCSRLAARQSKLCPAVAALRRRSSSPVEGPAQRSSQQCHAASPALMPTTDPSLMNERDRTTLAETLGYRSIGAELPAKVSLSTINQSLPRDVFEINGWKAWGAVATSLAAFSLSLGLIAVAPWWLLPFAWAFSGTAFTGFFVIGHDCGHRSFSKNNLLEDIVGTLAFMPLLYPFEPWRIKHNVHHSHTNKLVEDTAWHPIPTKDMEKWGPVQSAIAKFFLGSPLKLWASIGHWIIYHFDLSLYTAKQRPRVIVSLAAVASFALVALPALWAAAGPWGLVKFWFMPWLGYHFWMSTFTVVHHTAPHIPFKPASEWNAAQAQLSGTVHCDYPRWVEFLCHDINVHVPHHVSSKIPWYNLRRATDSLRSNWGEFMTECHWNWRMMRTIFTELHFYSDEGAYTAFDHEAELPFWKLQRALIPNSNTAPWTPKQKFYKQP</sequence>
<name>A0AAW1P3Q2_9CHLO</name>
<feature type="domain" description="Fatty acid desaturase" evidence="3">
    <location>
        <begin position="170"/>
        <end position="420"/>
    </location>
</feature>
<protein>
    <recommendedName>
        <fullName evidence="3">Fatty acid desaturase domain-containing protein</fullName>
    </recommendedName>
</protein>
<evidence type="ECO:0000256" key="1">
    <source>
        <dbReference type="SAM" id="MobiDB-lite"/>
    </source>
</evidence>
<dbReference type="InterPro" id="IPR005804">
    <property type="entry name" value="FA_desaturase_dom"/>
</dbReference>
<comment type="caution">
    <text evidence="4">The sequence shown here is derived from an EMBL/GenBank/DDBJ whole genome shotgun (WGS) entry which is preliminary data.</text>
</comment>
<gene>
    <name evidence="4" type="ORF">WJX73_007178</name>
</gene>
<feature type="transmembrane region" description="Helical" evidence="2">
    <location>
        <begin position="299"/>
        <end position="320"/>
    </location>
</feature>